<keyword evidence="8" id="KW-0472">Membrane</keyword>
<evidence type="ECO:0000256" key="11">
    <source>
        <dbReference type="ARBA" id="ARBA00023237"/>
    </source>
</evidence>
<keyword evidence="12" id="KW-0449">Lipoprotein</keyword>
<comment type="subunit">
    <text evidence="6">The basal body constitutes a major portion of the flagellar organelle and consists of four rings (L,P,S, and M) mounted on a central rod.</text>
</comment>
<dbReference type="EMBL" id="JBHSAB010000024">
    <property type="protein sequence ID" value="MFC3909479.1"/>
    <property type="molecule type" value="Genomic_DNA"/>
</dbReference>
<reference evidence="14" key="1">
    <citation type="journal article" date="2019" name="Int. J. Syst. Evol. Microbiol.">
        <title>The Global Catalogue of Microorganisms (GCM) 10K type strain sequencing project: providing services to taxonomists for standard genome sequencing and annotation.</title>
        <authorList>
            <consortium name="The Broad Institute Genomics Platform"/>
            <consortium name="The Broad Institute Genome Sequencing Center for Infectious Disease"/>
            <person name="Wu L."/>
            <person name="Ma J."/>
        </authorList>
    </citation>
    <scope>NUCLEOTIDE SEQUENCE [LARGE SCALE GENOMIC DNA]</scope>
    <source>
        <strain evidence="14">CCUG 59858</strain>
    </source>
</reference>
<proteinExistence type="inferred from homology"/>
<evidence type="ECO:0000256" key="3">
    <source>
        <dbReference type="ARBA" id="ARBA00004442"/>
    </source>
</evidence>
<evidence type="ECO:0000256" key="4">
    <source>
        <dbReference type="ARBA" id="ARBA00004635"/>
    </source>
</evidence>
<evidence type="ECO:0000256" key="2">
    <source>
        <dbReference type="ARBA" id="ARBA00004117"/>
    </source>
</evidence>
<dbReference type="PRINTS" id="PR01008">
    <property type="entry name" value="FLGLRINGFLGH"/>
</dbReference>
<evidence type="ECO:0000256" key="7">
    <source>
        <dbReference type="ARBA" id="ARBA00022729"/>
    </source>
</evidence>
<keyword evidence="9" id="KW-0564">Palmitate</keyword>
<evidence type="ECO:0000256" key="6">
    <source>
        <dbReference type="ARBA" id="ARBA00011439"/>
    </source>
</evidence>
<keyword evidence="7" id="KW-0732">Signal</keyword>
<evidence type="ECO:0000256" key="10">
    <source>
        <dbReference type="ARBA" id="ARBA00023143"/>
    </source>
</evidence>
<keyword evidence="13" id="KW-0966">Cell projection</keyword>
<evidence type="ECO:0000256" key="8">
    <source>
        <dbReference type="ARBA" id="ARBA00023136"/>
    </source>
</evidence>
<accession>A0ABV8CH07</accession>
<protein>
    <submittedName>
        <fullName evidence="13">Flagellar basal body L-ring protein FlgH</fullName>
    </submittedName>
</protein>
<comment type="similarity">
    <text evidence="5">Belongs to the FlgH family.</text>
</comment>
<evidence type="ECO:0000313" key="14">
    <source>
        <dbReference type="Proteomes" id="UP001595758"/>
    </source>
</evidence>
<dbReference type="PANTHER" id="PTHR34933:SF1">
    <property type="entry name" value="FLAGELLAR L-RING PROTEIN"/>
    <property type="match status" value="1"/>
</dbReference>
<evidence type="ECO:0000256" key="1">
    <source>
        <dbReference type="ARBA" id="ARBA00002591"/>
    </source>
</evidence>
<name>A0ABV8CH07_9GAMM</name>
<evidence type="ECO:0000256" key="9">
    <source>
        <dbReference type="ARBA" id="ARBA00023139"/>
    </source>
</evidence>
<dbReference type="PANTHER" id="PTHR34933">
    <property type="entry name" value="FLAGELLAR L-RING PROTEIN"/>
    <property type="match status" value="1"/>
</dbReference>
<keyword evidence="10" id="KW-0975">Bacterial flagellum</keyword>
<keyword evidence="14" id="KW-1185">Reference proteome</keyword>
<dbReference type="RefSeq" id="WP_382343740.1">
    <property type="nucleotide sequence ID" value="NZ_JBHSAB010000024.1"/>
</dbReference>
<dbReference type="InterPro" id="IPR000527">
    <property type="entry name" value="Flag_Lring"/>
</dbReference>
<comment type="subcellular location">
    <subcellularLocation>
        <location evidence="2">Bacterial flagellum basal body</location>
    </subcellularLocation>
    <subcellularLocation>
        <location evidence="3">Cell outer membrane</location>
    </subcellularLocation>
    <subcellularLocation>
        <location evidence="4">Membrane</location>
        <topology evidence="4">Lipid-anchor</topology>
    </subcellularLocation>
</comment>
<evidence type="ECO:0000256" key="5">
    <source>
        <dbReference type="ARBA" id="ARBA00006929"/>
    </source>
</evidence>
<dbReference type="Proteomes" id="UP001595758">
    <property type="component" value="Unassembled WGS sequence"/>
</dbReference>
<keyword evidence="11" id="KW-0998">Cell outer membrane</keyword>
<sequence length="188" mass="20486">MRILLLVCGFLVIQQSWSVSLFNEAVYRPLIADRRASMPGDLLTVIVMETSNAQTSADLASNKQIETALEAGYNKDQYKVNFGLEGSGRAGAKTGRNGKIKASLTVRIKDLLPNGNYLIEGRQTIQINGEQQTILLAGIVRGEDITPQNTVLSTRIADASITYAGDGSVSDAQRRNYVYKLLSFMGLV</sequence>
<dbReference type="Pfam" id="PF02107">
    <property type="entry name" value="FlgH"/>
    <property type="match status" value="1"/>
</dbReference>
<organism evidence="13 14">
    <name type="scientific">Legionella dresdenensis</name>
    <dbReference type="NCBI Taxonomy" id="450200"/>
    <lineage>
        <taxon>Bacteria</taxon>
        <taxon>Pseudomonadati</taxon>
        <taxon>Pseudomonadota</taxon>
        <taxon>Gammaproteobacteria</taxon>
        <taxon>Legionellales</taxon>
        <taxon>Legionellaceae</taxon>
        <taxon>Legionella</taxon>
    </lineage>
</organism>
<evidence type="ECO:0000313" key="13">
    <source>
        <dbReference type="EMBL" id="MFC3909479.1"/>
    </source>
</evidence>
<comment type="function">
    <text evidence="1">Assembles around the rod to form the L-ring and probably protects the motor/basal body from shearing forces during rotation.</text>
</comment>
<gene>
    <name evidence="13" type="ORF">ACFORL_10405</name>
</gene>
<comment type="caution">
    <text evidence="13">The sequence shown here is derived from an EMBL/GenBank/DDBJ whole genome shotgun (WGS) entry which is preliminary data.</text>
</comment>
<keyword evidence="13" id="KW-0282">Flagellum</keyword>
<evidence type="ECO:0000256" key="12">
    <source>
        <dbReference type="ARBA" id="ARBA00023288"/>
    </source>
</evidence>
<keyword evidence="13" id="KW-0969">Cilium</keyword>